<dbReference type="SUPFAM" id="SSF103473">
    <property type="entry name" value="MFS general substrate transporter"/>
    <property type="match status" value="1"/>
</dbReference>
<keyword evidence="4" id="KW-1003">Cell membrane</keyword>
<feature type="transmembrane region" description="Helical" evidence="9">
    <location>
        <begin position="236"/>
        <end position="257"/>
    </location>
</feature>
<comment type="caution">
    <text evidence="11">The sequence shown here is derived from an EMBL/GenBank/DDBJ whole genome shotgun (WGS) entry which is preliminary data.</text>
</comment>
<feature type="transmembrane region" description="Helical" evidence="9">
    <location>
        <begin position="110"/>
        <end position="130"/>
    </location>
</feature>
<proteinExistence type="inferred from homology"/>
<feature type="transmembrane region" description="Helical" evidence="9">
    <location>
        <begin position="57"/>
        <end position="78"/>
    </location>
</feature>
<evidence type="ECO:0000256" key="5">
    <source>
        <dbReference type="ARBA" id="ARBA00022519"/>
    </source>
</evidence>
<feature type="transmembrane region" description="Helical" evidence="9">
    <location>
        <begin position="142"/>
        <end position="165"/>
    </location>
</feature>
<dbReference type="NCBIfam" id="TIGR00711">
    <property type="entry name" value="efflux_EmrB"/>
    <property type="match status" value="1"/>
</dbReference>
<keyword evidence="5" id="KW-0997">Cell inner membrane</keyword>
<feature type="domain" description="Major facilitator superfamily (MFS) profile" evidence="10">
    <location>
        <begin position="19"/>
        <end position="502"/>
    </location>
</feature>
<comment type="subcellular location">
    <subcellularLocation>
        <location evidence="1">Cell inner membrane</location>
        <topology evidence="1">Multi-pass membrane protein</topology>
    </subcellularLocation>
</comment>
<keyword evidence="7 9" id="KW-1133">Transmembrane helix</keyword>
<organism evidence="11 12">
    <name type="scientific">Vibrio ordalii FS-238</name>
    <dbReference type="NCBI Taxonomy" id="617133"/>
    <lineage>
        <taxon>Bacteria</taxon>
        <taxon>Pseudomonadati</taxon>
        <taxon>Pseudomonadota</taxon>
        <taxon>Gammaproteobacteria</taxon>
        <taxon>Vibrionales</taxon>
        <taxon>Vibrionaceae</taxon>
        <taxon>Vibrio</taxon>
    </lineage>
</organism>
<dbReference type="Gene3D" id="1.20.1720.10">
    <property type="entry name" value="Multidrug resistance protein D"/>
    <property type="match status" value="1"/>
</dbReference>
<feature type="transmembrane region" description="Helical" evidence="9">
    <location>
        <begin position="370"/>
        <end position="390"/>
    </location>
</feature>
<dbReference type="AlphaFoldDB" id="A0A853R6L6"/>
<evidence type="ECO:0000313" key="11">
    <source>
        <dbReference type="EMBL" id="OEE39171.1"/>
    </source>
</evidence>
<evidence type="ECO:0000256" key="7">
    <source>
        <dbReference type="ARBA" id="ARBA00022989"/>
    </source>
</evidence>
<dbReference type="GO" id="GO:0005886">
    <property type="term" value="C:plasma membrane"/>
    <property type="evidence" value="ECO:0007669"/>
    <property type="project" value="UniProtKB-SubCell"/>
</dbReference>
<feature type="transmembrane region" description="Helical" evidence="9">
    <location>
        <begin position="340"/>
        <end position="358"/>
    </location>
</feature>
<dbReference type="CDD" id="cd17503">
    <property type="entry name" value="MFS_LmrB_MDR_like"/>
    <property type="match status" value="1"/>
</dbReference>
<dbReference type="PANTHER" id="PTHR42718:SF9">
    <property type="entry name" value="MAJOR FACILITATOR SUPERFAMILY MULTIDRUG TRANSPORTER MFSC"/>
    <property type="match status" value="1"/>
</dbReference>
<accession>A0A853R6L6</accession>
<name>A0A853R6L6_9VIBR</name>
<feature type="transmembrane region" description="Helical" evidence="9">
    <location>
        <begin position="171"/>
        <end position="193"/>
    </location>
</feature>
<evidence type="ECO:0000256" key="1">
    <source>
        <dbReference type="ARBA" id="ARBA00004429"/>
    </source>
</evidence>
<dbReference type="InterPro" id="IPR011701">
    <property type="entry name" value="MFS"/>
</dbReference>
<keyword evidence="6 9" id="KW-0812">Transmembrane</keyword>
<sequence>MTQASEGIKPLTGSALFFGTLCLAMANFLAILDTTIANVSVSSIAGSLGTSTSQGTYVITSYAVAEAISVPLTGWLASRFGAIRVFVTCFILFGIFSLLCGFATNMSTLVMFRVFLGLAGGPLMPLSQTLMMRIFPKNKGHVAIGIWSMTTLVAPIMGPILGGVLCDQLSWPYIFFCKVPFAIIAGIVCWRILRKFETKTSKTPVDVIGIILLVIWVGALQIMLDEGKDHDWFESTRIVALAVVAAISFVSFLIWELTERNPIVALKVFRHRGYSTSMVTLSLAFGAFFSISVITPLWLQIYMGYTATISGYATAVMGILAVFLAPLIANLSSKYDPRPFVFCGVLWLGLWTFIRSYANLDMTFSQVSWPIFFQGIGMPLFFVPLTAIALGSVKESEMESAAGLMNFIRTLSGAFATSMINTAWERNTRYVHSELSGLTDQHGVATQTMQSSGMSLDQVRNAIDWIVQKQSVMVATNQLFMTIATIFILAACFIWLAPKPKYAVDTSSVH</sequence>
<dbReference type="PROSITE" id="PS50850">
    <property type="entry name" value="MFS"/>
    <property type="match status" value="1"/>
</dbReference>
<reference evidence="11 12" key="1">
    <citation type="journal article" date="2012" name="Science">
        <title>Ecological populations of bacteria act as socially cohesive units of antibiotic production and resistance.</title>
        <authorList>
            <person name="Cordero O.X."/>
            <person name="Wildschutte H."/>
            <person name="Kirkup B."/>
            <person name="Proehl S."/>
            <person name="Ngo L."/>
            <person name="Hussain F."/>
            <person name="Le Roux F."/>
            <person name="Mincer T."/>
            <person name="Polz M.F."/>
        </authorList>
    </citation>
    <scope>NUCLEOTIDE SEQUENCE [LARGE SCALE GENOMIC DNA]</scope>
    <source>
        <strain evidence="11 12">FS-238</strain>
    </source>
</reference>
<evidence type="ECO:0000256" key="9">
    <source>
        <dbReference type="SAM" id="Phobius"/>
    </source>
</evidence>
<feature type="transmembrane region" description="Helical" evidence="9">
    <location>
        <begin position="12"/>
        <end position="32"/>
    </location>
</feature>
<keyword evidence="8 9" id="KW-0472">Membrane</keyword>
<evidence type="ECO:0000256" key="2">
    <source>
        <dbReference type="ARBA" id="ARBA00008537"/>
    </source>
</evidence>
<evidence type="ECO:0000256" key="6">
    <source>
        <dbReference type="ARBA" id="ARBA00022692"/>
    </source>
</evidence>
<dbReference type="GO" id="GO:1990961">
    <property type="term" value="P:xenobiotic detoxification by transmembrane export across the plasma membrane"/>
    <property type="evidence" value="ECO:0007669"/>
    <property type="project" value="UniProtKB-ARBA"/>
</dbReference>
<dbReference type="Gene3D" id="1.20.1250.20">
    <property type="entry name" value="MFS general substrate transporter like domains"/>
    <property type="match status" value="1"/>
</dbReference>
<evidence type="ECO:0000256" key="3">
    <source>
        <dbReference type="ARBA" id="ARBA00022448"/>
    </source>
</evidence>
<feature type="transmembrane region" description="Helical" evidence="9">
    <location>
        <begin position="85"/>
        <end position="104"/>
    </location>
</feature>
<dbReference type="GO" id="GO:0022857">
    <property type="term" value="F:transmembrane transporter activity"/>
    <property type="evidence" value="ECO:0007669"/>
    <property type="project" value="InterPro"/>
</dbReference>
<comment type="similarity">
    <text evidence="2">Belongs to the major facilitator superfamily. EmrB family.</text>
</comment>
<dbReference type="InterPro" id="IPR004638">
    <property type="entry name" value="EmrB-like"/>
</dbReference>
<evidence type="ECO:0000256" key="8">
    <source>
        <dbReference type="ARBA" id="ARBA00023136"/>
    </source>
</evidence>
<feature type="transmembrane region" description="Helical" evidence="9">
    <location>
        <begin position="479"/>
        <end position="497"/>
    </location>
</feature>
<feature type="transmembrane region" description="Helical" evidence="9">
    <location>
        <begin position="278"/>
        <end position="299"/>
    </location>
</feature>
<gene>
    <name evidence="11" type="primary">emrB</name>
    <name evidence="11" type="ORF">A1QS_15145</name>
</gene>
<keyword evidence="12" id="KW-1185">Reference proteome</keyword>
<feature type="transmembrane region" description="Helical" evidence="9">
    <location>
        <begin position="305"/>
        <end position="328"/>
    </location>
</feature>
<dbReference type="InterPro" id="IPR036259">
    <property type="entry name" value="MFS_trans_sf"/>
</dbReference>
<dbReference type="GO" id="GO:0015721">
    <property type="term" value="P:bile acid and bile salt transport"/>
    <property type="evidence" value="ECO:0007669"/>
    <property type="project" value="UniProtKB-ARBA"/>
</dbReference>
<dbReference type="Proteomes" id="UP000094808">
    <property type="component" value="Unassembled WGS sequence"/>
</dbReference>
<dbReference type="PANTHER" id="PTHR42718">
    <property type="entry name" value="MAJOR FACILITATOR SUPERFAMILY MULTIDRUG TRANSPORTER MFSC"/>
    <property type="match status" value="1"/>
</dbReference>
<keyword evidence="3" id="KW-0813">Transport</keyword>
<dbReference type="EMBL" id="AJYS02000094">
    <property type="protein sequence ID" value="OEE39171.1"/>
    <property type="molecule type" value="Genomic_DNA"/>
</dbReference>
<dbReference type="Pfam" id="PF07690">
    <property type="entry name" value="MFS_1"/>
    <property type="match status" value="1"/>
</dbReference>
<protein>
    <submittedName>
        <fullName evidence="11">Multidrug resistance protein B</fullName>
    </submittedName>
</protein>
<dbReference type="FunFam" id="1.20.1720.10:FF:000002">
    <property type="entry name" value="Multidrug resistance protein B"/>
    <property type="match status" value="1"/>
</dbReference>
<dbReference type="RefSeq" id="WP_017045128.1">
    <property type="nucleotide sequence ID" value="NZ_AJYS02000094.1"/>
</dbReference>
<evidence type="ECO:0000256" key="4">
    <source>
        <dbReference type="ARBA" id="ARBA00022475"/>
    </source>
</evidence>
<evidence type="ECO:0000259" key="10">
    <source>
        <dbReference type="PROSITE" id="PS50850"/>
    </source>
</evidence>
<evidence type="ECO:0000313" key="12">
    <source>
        <dbReference type="Proteomes" id="UP000094808"/>
    </source>
</evidence>
<dbReference type="InterPro" id="IPR020846">
    <property type="entry name" value="MFS_dom"/>
</dbReference>
<feature type="transmembrane region" description="Helical" evidence="9">
    <location>
        <begin position="205"/>
        <end position="224"/>
    </location>
</feature>